<reference evidence="1" key="1">
    <citation type="submission" date="2023-12" db="EMBL/GenBank/DDBJ databases">
        <title>Genome assembly of Anisodus tanguticus.</title>
        <authorList>
            <person name="Wang Y.-J."/>
        </authorList>
    </citation>
    <scope>NUCLEOTIDE SEQUENCE</scope>
    <source>
        <strain evidence="1">KB-2021</strain>
        <tissue evidence="1">Leaf</tissue>
    </source>
</reference>
<keyword evidence="2" id="KW-1185">Reference proteome</keyword>
<dbReference type="Proteomes" id="UP001291623">
    <property type="component" value="Unassembled WGS sequence"/>
</dbReference>
<organism evidence="1 2">
    <name type="scientific">Anisodus tanguticus</name>
    <dbReference type="NCBI Taxonomy" id="243964"/>
    <lineage>
        <taxon>Eukaryota</taxon>
        <taxon>Viridiplantae</taxon>
        <taxon>Streptophyta</taxon>
        <taxon>Embryophyta</taxon>
        <taxon>Tracheophyta</taxon>
        <taxon>Spermatophyta</taxon>
        <taxon>Magnoliopsida</taxon>
        <taxon>eudicotyledons</taxon>
        <taxon>Gunneridae</taxon>
        <taxon>Pentapetalae</taxon>
        <taxon>asterids</taxon>
        <taxon>lamiids</taxon>
        <taxon>Solanales</taxon>
        <taxon>Solanaceae</taxon>
        <taxon>Solanoideae</taxon>
        <taxon>Hyoscyameae</taxon>
        <taxon>Anisodus</taxon>
    </lineage>
</organism>
<name>A0AAE1RLH9_9SOLA</name>
<comment type="caution">
    <text evidence="1">The sequence shown here is derived from an EMBL/GenBank/DDBJ whole genome shotgun (WGS) entry which is preliminary data.</text>
</comment>
<proteinExistence type="predicted"/>
<evidence type="ECO:0000313" key="2">
    <source>
        <dbReference type="Proteomes" id="UP001291623"/>
    </source>
</evidence>
<dbReference type="EMBL" id="JAVYJV010000015">
    <property type="protein sequence ID" value="KAK4353058.1"/>
    <property type="molecule type" value="Genomic_DNA"/>
</dbReference>
<dbReference type="AlphaFoldDB" id="A0AAE1RLH9"/>
<protein>
    <submittedName>
        <fullName evidence="1">Uncharacterized protein</fullName>
    </submittedName>
</protein>
<sequence length="55" mass="6205">MRSSGCVLHPAIIEAMPPSTNPFTPPPMIIKICSKQSFLFLDEIIHLDSFLLLFF</sequence>
<gene>
    <name evidence="1" type="ORF">RND71_028576</name>
</gene>
<accession>A0AAE1RLH9</accession>
<evidence type="ECO:0000313" key="1">
    <source>
        <dbReference type="EMBL" id="KAK4353058.1"/>
    </source>
</evidence>